<gene>
    <name evidence="3" type="ORF">QQZ08_005873</name>
</gene>
<dbReference type="SUPFAM" id="SSF53649">
    <property type="entry name" value="Alkaline phosphatase-like"/>
    <property type="match status" value="1"/>
</dbReference>
<dbReference type="Gene3D" id="3.40.720.10">
    <property type="entry name" value="Alkaline Phosphatase, subunit A"/>
    <property type="match status" value="1"/>
</dbReference>
<evidence type="ECO:0000256" key="2">
    <source>
        <dbReference type="SAM" id="MobiDB-lite"/>
    </source>
</evidence>
<organism evidence="3 4">
    <name type="scientific">Neonectria magnoliae</name>
    <dbReference type="NCBI Taxonomy" id="2732573"/>
    <lineage>
        <taxon>Eukaryota</taxon>
        <taxon>Fungi</taxon>
        <taxon>Dikarya</taxon>
        <taxon>Ascomycota</taxon>
        <taxon>Pezizomycotina</taxon>
        <taxon>Sordariomycetes</taxon>
        <taxon>Hypocreomycetidae</taxon>
        <taxon>Hypocreales</taxon>
        <taxon>Nectriaceae</taxon>
        <taxon>Neonectria</taxon>
    </lineage>
</organism>
<dbReference type="InterPro" id="IPR017850">
    <property type="entry name" value="Alkaline_phosphatase_core_sf"/>
</dbReference>
<dbReference type="PANTHER" id="PTHR43108">
    <property type="entry name" value="N-ACETYLGLUCOSAMINE-6-SULFATASE FAMILY MEMBER"/>
    <property type="match status" value="1"/>
</dbReference>
<accession>A0ABR1I265</accession>
<proteinExistence type="inferred from homology"/>
<dbReference type="EMBL" id="JAZAVK010000051">
    <property type="protein sequence ID" value="KAK7427598.1"/>
    <property type="molecule type" value="Genomic_DNA"/>
</dbReference>
<dbReference type="PANTHER" id="PTHR43108:SF8">
    <property type="entry name" value="SD21168P"/>
    <property type="match status" value="1"/>
</dbReference>
<evidence type="ECO:0000313" key="4">
    <source>
        <dbReference type="Proteomes" id="UP001498421"/>
    </source>
</evidence>
<reference evidence="3 4" key="1">
    <citation type="journal article" date="2025" name="Microbiol. Resour. Announc.">
        <title>Draft genome sequences for Neonectria magnoliae and Neonectria punicea, canker pathogens of Liriodendron tulipifera and Acer saccharum in West Virginia.</title>
        <authorList>
            <person name="Petronek H.M."/>
            <person name="Kasson M.T."/>
            <person name="Metheny A.M."/>
            <person name="Stauder C.M."/>
            <person name="Lovett B."/>
            <person name="Lynch S.C."/>
            <person name="Garnas J.R."/>
            <person name="Kasson L.R."/>
            <person name="Stajich J.E."/>
        </authorList>
    </citation>
    <scope>NUCLEOTIDE SEQUENCE [LARGE SCALE GENOMIC DNA]</scope>
    <source>
        <strain evidence="3 4">NRRL 64651</strain>
    </source>
</reference>
<evidence type="ECO:0000256" key="1">
    <source>
        <dbReference type="ARBA" id="ARBA00008779"/>
    </source>
</evidence>
<evidence type="ECO:0000313" key="3">
    <source>
        <dbReference type="EMBL" id="KAK7427598.1"/>
    </source>
</evidence>
<feature type="region of interest" description="Disordered" evidence="2">
    <location>
        <begin position="1"/>
        <end position="23"/>
    </location>
</feature>
<keyword evidence="4" id="KW-1185">Reference proteome</keyword>
<sequence length="128" mass="14615">MLSQQGQYLDRPDGHNTNVTDVNPPYGGYPKFVANGYSENHLALWMQQSGYNSYYAGKLFNAHTTDNYNRLWSMAIQARISYSIRSHIMMYYKASTTQNGQPSVNNFGEYSPDLNTKSAYEFLEEALS</sequence>
<protein>
    <submittedName>
        <fullName evidence="3">Uncharacterized protein</fullName>
    </submittedName>
</protein>
<comment type="similarity">
    <text evidence="1">Belongs to the sulfatase family.</text>
</comment>
<name>A0ABR1I265_9HYPO</name>
<dbReference type="Proteomes" id="UP001498421">
    <property type="component" value="Unassembled WGS sequence"/>
</dbReference>
<comment type="caution">
    <text evidence="3">The sequence shown here is derived from an EMBL/GenBank/DDBJ whole genome shotgun (WGS) entry which is preliminary data.</text>
</comment>